<dbReference type="SUPFAM" id="SSF81296">
    <property type="entry name" value="E set domains"/>
    <property type="match status" value="1"/>
</dbReference>
<evidence type="ECO:0000313" key="3">
    <source>
        <dbReference type="EMBL" id="WJW68833.1"/>
    </source>
</evidence>
<protein>
    <recommendedName>
        <fullName evidence="1">N,N-dimethylformamidase beta subunit-like C-terminal domain-containing protein</fullName>
    </recommendedName>
</protein>
<gene>
    <name evidence="2" type="ORF">HXX08_23830</name>
    <name evidence="3" type="ORF">OZ401_004452</name>
</gene>
<reference evidence="2 4" key="1">
    <citation type="submission" date="2020-06" db="EMBL/GenBank/DDBJ databases">
        <title>Anoxygenic phototrophic Chloroflexota member uses a Type I reaction center.</title>
        <authorList>
            <person name="Tsuji J.M."/>
            <person name="Shaw N.A."/>
            <person name="Nagashima S."/>
            <person name="Venkiteswaran J."/>
            <person name="Schiff S.L."/>
            <person name="Hanada S."/>
            <person name="Tank M."/>
            <person name="Neufeld J.D."/>
        </authorList>
    </citation>
    <scope>NUCLEOTIDE SEQUENCE [LARGE SCALE GENOMIC DNA]</scope>
    <source>
        <strain evidence="2">L227-S17</strain>
    </source>
</reference>
<dbReference type="Gene3D" id="2.60.40.10">
    <property type="entry name" value="Immunoglobulins"/>
    <property type="match status" value="1"/>
</dbReference>
<organism evidence="2 4">
    <name type="scientific">Candidatus Chlorohelix allophototropha</name>
    <dbReference type="NCBI Taxonomy" id="3003348"/>
    <lineage>
        <taxon>Bacteria</taxon>
        <taxon>Bacillati</taxon>
        <taxon>Chloroflexota</taxon>
        <taxon>Chloroflexia</taxon>
        <taxon>Candidatus Chloroheliales</taxon>
        <taxon>Candidatus Chloroheliaceae</taxon>
        <taxon>Candidatus Chlorohelix</taxon>
    </lineage>
</organism>
<dbReference type="Proteomes" id="UP001431572">
    <property type="component" value="Chromosome 2"/>
</dbReference>
<reference evidence="3" key="2">
    <citation type="journal article" date="2024" name="Nature">
        <title>Anoxygenic phototroph of the Chloroflexota uses a type I reaction centre.</title>
        <authorList>
            <person name="Tsuji J.M."/>
            <person name="Shaw N.A."/>
            <person name="Nagashima S."/>
            <person name="Venkiteswaran J.J."/>
            <person name="Schiff S.L."/>
            <person name="Watanabe T."/>
            <person name="Fukui M."/>
            <person name="Hanada S."/>
            <person name="Tank M."/>
            <person name="Neufeld J.D."/>
        </authorList>
    </citation>
    <scope>NUCLEOTIDE SEQUENCE</scope>
    <source>
        <strain evidence="3">L227-S17</strain>
    </source>
</reference>
<dbReference type="EMBL" id="CP128400">
    <property type="protein sequence ID" value="WJW68833.1"/>
    <property type="molecule type" value="Genomic_DNA"/>
</dbReference>
<name>A0A8T7MAG1_9CHLR</name>
<dbReference type="Pfam" id="PF20254">
    <property type="entry name" value="DMFA2_C"/>
    <property type="match status" value="1"/>
</dbReference>
<feature type="domain" description="N,N-dimethylformamidase beta subunit-like C-terminal" evidence="1">
    <location>
        <begin position="2"/>
        <end position="150"/>
    </location>
</feature>
<evidence type="ECO:0000313" key="5">
    <source>
        <dbReference type="Proteomes" id="UP001431572"/>
    </source>
</evidence>
<proteinExistence type="predicted"/>
<dbReference type="InterPro" id="IPR014756">
    <property type="entry name" value="Ig_E-set"/>
</dbReference>
<dbReference type="InterPro" id="IPR046540">
    <property type="entry name" value="DMFA2_C"/>
</dbReference>
<dbReference type="AlphaFoldDB" id="A0A8T7MAG1"/>
<dbReference type="Proteomes" id="UP000521676">
    <property type="component" value="Unassembled WGS sequence"/>
</dbReference>
<evidence type="ECO:0000313" key="2">
    <source>
        <dbReference type="EMBL" id="NWJ48902.1"/>
    </source>
</evidence>
<evidence type="ECO:0000313" key="4">
    <source>
        <dbReference type="Proteomes" id="UP000521676"/>
    </source>
</evidence>
<evidence type="ECO:0000259" key="1">
    <source>
        <dbReference type="Pfam" id="PF20254"/>
    </source>
</evidence>
<keyword evidence="5" id="KW-1185">Reference proteome</keyword>
<dbReference type="InterPro" id="IPR013783">
    <property type="entry name" value="Ig-like_fold"/>
</dbReference>
<dbReference type="EMBL" id="JACATZ010000003">
    <property type="protein sequence ID" value="NWJ48902.1"/>
    <property type="molecule type" value="Genomic_DNA"/>
</dbReference>
<accession>A0A8T7MAG1</accession>
<sequence length="396" mass="42121">MIVCYKDYWREDPVYISNPNSPDTTYLWRELPPGNANPAISRPENQLIGVMYDSYNNNDIGADFVVENSNHWIYANSGLQNGSHVPGIVGYEWDKRYSNGLEPARLVELSSSSPINFNKVTSTSNATIYQLSNGAWVFSTGSIYWSYALDYISGYGPNRSLTNGGIQQVTKNVLDRISVTATPLPIISALSPNTSVQMEAPFTLSLNGSNFVNGATVNWQGAPRPTAYINASQLTAQIGAADILTAGNWQVTVTNPNGNTSDPVTFVVTVPIVTNPTDAGEVLSSNTSGTLSYALKHVHAGDAITFSGLGSNNTVTVTGKLPFIPTGVFLDGGNCSGGSIIINGSGVSQNGLVLMGNVHLKHITVQGFGGKQVINGMSGNNLPLGGNRLECSSFNK</sequence>